<comment type="subcellular location">
    <subcellularLocation>
        <location evidence="1 8">Cell membrane</location>
        <topology evidence="1 8">Multi-pass membrane protein</topology>
    </subcellularLocation>
</comment>
<dbReference type="Proteomes" id="UP000678393">
    <property type="component" value="Unassembled WGS sequence"/>
</dbReference>
<evidence type="ECO:0000259" key="9">
    <source>
        <dbReference type="PROSITE" id="PS50850"/>
    </source>
</evidence>
<evidence type="ECO:0000256" key="1">
    <source>
        <dbReference type="ARBA" id="ARBA00004651"/>
    </source>
</evidence>
<comment type="similarity">
    <text evidence="2 8">Belongs to the organo anion transporter (TC 2.A.60) family.</text>
</comment>
<keyword evidence="3" id="KW-1003">Cell membrane</keyword>
<dbReference type="InterPro" id="IPR036259">
    <property type="entry name" value="MFS_trans_sf"/>
</dbReference>
<dbReference type="PROSITE" id="PS51465">
    <property type="entry name" value="KAZAL_2"/>
    <property type="match status" value="1"/>
</dbReference>
<dbReference type="SUPFAM" id="SSF100895">
    <property type="entry name" value="Kazal-type serine protease inhibitors"/>
    <property type="match status" value="1"/>
</dbReference>
<proteinExistence type="inferred from homology"/>
<keyword evidence="6 8" id="KW-0472">Membrane</keyword>
<dbReference type="GO" id="GO:0043252">
    <property type="term" value="P:sodium-independent organic anion transport"/>
    <property type="evidence" value="ECO:0007669"/>
    <property type="project" value="TreeGrafter"/>
</dbReference>
<dbReference type="PANTHER" id="PTHR11388">
    <property type="entry name" value="ORGANIC ANION TRANSPORTER"/>
    <property type="match status" value="1"/>
</dbReference>
<keyword evidence="8" id="KW-0813">Transport</keyword>
<evidence type="ECO:0000256" key="7">
    <source>
        <dbReference type="ARBA" id="ARBA00023157"/>
    </source>
</evidence>
<dbReference type="GO" id="GO:0015347">
    <property type="term" value="F:sodium-independent organic anion transmembrane transporter activity"/>
    <property type="evidence" value="ECO:0007669"/>
    <property type="project" value="TreeGrafter"/>
</dbReference>
<feature type="domain" description="Kazal-like" evidence="10">
    <location>
        <begin position="406"/>
        <end position="457"/>
    </location>
</feature>
<evidence type="ECO:0000256" key="4">
    <source>
        <dbReference type="ARBA" id="ARBA00022692"/>
    </source>
</evidence>
<feature type="transmembrane region" description="Helical" evidence="8">
    <location>
        <begin position="26"/>
        <end position="46"/>
    </location>
</feature>
<dbReference type="OrthoDB" id="5062115at2759"/>
<gene>
    <name evidence="11" type="ORF">CUNI_LOCUS12644</name>
</gene>
<organism evidence="11 12">
    <name type="scientific">Candidula unifasciata</name>
    <dbReference type="NCBI Taxonomy" id="100452"/>
    <lineage>
        <taxon>Eukaryota</taxon>
        <taxon>Metazoa</taxon>
        <taxon>Spiralia</taxon>
        <taxon>Lophotrochozoa</taxon>
        <taxon>Mollusca</taxon>
        <taxon>Gastropoda</taxon>
        <taxon>Heterobranchia</taxon>
        <taxon>Euthyneura</taxon>
        <taxon>Panpulmonata</taxon>
        <taxon>Eupulmonata</taxon>
        <taxon>Stylommatophora</taxon>
        <taxon>Helicina</taxon>
        <taxon>Helicoidea</taxon>
        <taxon>Geomitridae</taxon>
        <taxon>Candidula</taxon>
    </lineage>
</organism>
<feature type="non-terminal residue" evidence="11">
    <location>
        <position position="636"/>
    </location>
</feature>
<evidence type="ECO:0000313" key="11">
    <source>
        <dbReference type="EMBL" id="CAG5127086.1"/>
    </source>
</evidence>
<evidence type="ECO:0000259" key="10">
    <source>
        <dbReference type="PROSITE" id="PS51465"/>
    </source>
</evidence>
<dbReference type="InterPro" id="IPR002350">
    <property type="entry name" value="Kazal_dom"/>
</dbReference>
<dbReference type="SUPFAM" id="SSF103473">
    <property type="entry name" value="MFS general substrate transporter"/>
    <property type="match status" value="1"/>
</dbReference>
<feature type="transmembrane region" description="Helical" evidence="8">
    <location>
        <begin position="94"/>
        <end position="115"/>
    </location>
</feature>
<feature type="transmembrane region" description="Helical" evidence="8">
    <location>
        <begin position="66"/>
        <end position="87"/>
    </location>
</feature>
<keyword evidence="7" id="KW-1015">Disulfide bond</keyword>
<comment type="caution">
    <text evidence="11">The sequence shown here is derived from an EMBL/GenBank/DDBJ whole genome shotgun (WGS) entry which is preliminary data.</text>
</comment>
<dbReference type="InterPro" id="IPR036058">
    <property type="entry name" value="Kazal_dom_sf"/>
</dbReference>
<dbReference type="Pfam" id="PF03137">
    <property type="entry name" value="OATP"/>
    <property type="match status" value="1"/>
</dbReference>
<feature type="domain" description="Major facilitator superfamily (MFS) profile" evidence="9">
    <location>
        <begin position="27"/>
        <end position="597"/>
    </location>
</feature>
<reference evidence="11" key="1">
    <citation type="submission" date="2021-04" db="EMBL/GenBank/DDBJ databases">
        <authorList>
            <consortium name="Molecular Ecology Group"/>
        </authorList>
    </citation>
    <scope>NUCLEOTIDE SEQUENCE</scope>
</reference>
<feature type="transmembrane region" description="Helical" evidence="8">
    <location>
        <begin position="483"/>
        <end position="503"/>
    </location>
</feature>
<evidence type="ECO:0000256" key="5">
    <source>
        <dbReference type="ARBA" id="ARBA00022989"/>
    </source>
</evidence>
<keyword evidence="4 8" id="KW-0812">Transmembrane</keyword>
<dbReference type="GO" id="GO:0016323">
    <property type="term" value="C:basolateral plasma membrane"/>
    <property type="evidence" value="ECO:0007669"/>
    <property type="project" value="TreeGrafter"/>
</dbReference>
<keyword evidence="5 8" id="KW-1133">Transmembrane helix</keyword>
<protein>
    <recommendedName>
        <fullName evidence="8">Solute carrier organic anion transporter family member</fullName>
    </recommendedName>
</protein>
<dbReference type="InterPro" id="IPR004156">
    <property type="entry name" value="OATP"/>
</dbReference>
<dbReference type="NCBIfam" id="TIGR00805">
    <property type="entry name" value="oat"/>
    <property type="match status" value="1"/>
</dbReference>
<evidence type="ECO:0000256" key="2">
    <source>
        <dbReference type="ARBA" id="ARBA00009657"/>
    </source>
</evidence>
<dbReference type="EMBL" id="CAJHNH020002561">
    <property type="protein sequence ID" value="CAG5127086.1"/>
    <property type="molecule type" value="Genomic_DNA"/>
</dbReference>
<accession>A0A8S3ZIU0</accession>
<evidence type="ECO:0000256" key="8">
    <source>
        <dbReference type="RuleBase" id="RU362056"/>
    </source>
</evidence>
<name>A0A8S3ZIU0_9EUPU</name>
<dbReference type="GO" id="GO:0006811">
    <property type="term" value="P:monoatomic ion transport"/>
    <property type="evidence" value="ECO:0007669"/>
    <property type="project" value="UniProtKB-KW"/>
</dbReference>
<evidence type="ECO:0000256" key="3">
    <source>
        <dbReference type="ARBA" id="ARBA00022475"/>
    </source>
</evidence>
<feature type="transmembrane region" description="Helical" evidence="8">
    <location>
        <begin position="335"/>
        <end position="359"/>
    </location>
</feature>
<feature type="transmembrane region" description="Helical" evidence="8">
    <location>
        <begin position="301"/>
        <end position="323"/>
    </location>
</feature>
<keyword evidence="12" id="KW-1185">Reference proteome</keyword>
<feature type="transmembrane region" description="Helical" evidence="8">
    <location>
        <begin position="235"/>
        <end position="259"/>
    </location>
</feature>
<feature type="transmembrane region" description="Helical" evidence="8">
    <location>
        <begin position="150"/>
        <end position="175"/>
    </location>
</feature>
<dbReference type="PROSITE" id="PS50850">
    <property type="entry name" value="MFS"/>
    <property type="match status" value="1"/>
</dbReference>
<feature type="transmembrane region" description="Helical" evidence="8">
    <location>
        <begin position="574"/>
        <end position="596"/>
    </location>
</feature>
<feature type="non-terminal residue" evidence="11">
    <location>
        <position position="1"/>
    </location>
</feature>
<dbReference type="AlphaFoldDB" id="A0A8S3ZIU0"/>
<sequence length="636" mass="69851">SSEVEIRCGYHTWRPQWLQSFNTPNFLVFFMGLYSLVLGFVVNGIHNVNISTIERRYDLDSTSMGFVSGSYDVSAAVLAVVIGYYGSGNRKPRLLSFGIFTSALGSCFMAMPHFISGTYALGTAPEKTCVSIHEANNTCAKDTDGTVNMYLYMLLFSQLLHGLGGTTLFTVGVSLVDDSVCSKKTPLYLGIIYGCNILGAGLGYIVGGKLLNFYIDYSAKDTVHLIPSDPRWLGAWWLGPSVAAFLQIITVIPISLFGAELPGAKEIRKTRVSQAHAPTSQIKYQHMHIVRMTIIVLRNPCFVFITLAMTMEGMFLSGTAAFLPKFIQNQYGTTASSAAILSGIAVVPAAGGGLVLGGYIAKRFNLTVRQIIKYLICTCTLATLGCSILWIRCDADDIFGVTVPYSGLIAPCNSICQCDTDSFEPVCNRDTKLYFSPCHAGCAVQKGTEFMNCSCVDELAAATDSPDMNRILTTEGCRLPCHLLYVFVFLLFCAMAVTFMAIAPGDSIQLRCVLEEHKVLAQGVKTLIVRMLGSFMGPILMGKLLDLRCEIWREKCGQQLSCWLYNQDGLVISIYFYILTLKLLALFFCILALKFYQPPPSLTKTILVKDPNSKSPVDQLSETDHFVMKPNYAKSD</sequence>
<dbReference type="PANTHER" id="PTHR11388:SF100">
    <property type="entry name" value="SOLUTE CARRIER ORGANIC ANION TRANSPORTER FAMILY MEMBER 4A1"/>
    <property type="match status" value="1"/>
</dbReference>
<evidence type="ECO:0000313" key="12">
    <source>
        <dbReference type="Proteomes" id="UP000678393"/>
    </source>
</evidence>
<dbReference type="Gene3D" id="1.20.1250.20">
    <property type="entry name" value="MFS general substrate transporter like domains"/>
    <property type="match status" value="1"/>
</dbReference>
<feature type="transmembrane region" description="Helical" evidence="8">
    <location>
        <begin position="187"/>
        <end position="215"/>
    </location>
</feature>
<dbReference type="Pfam" id="PF07648">
    <property type="entry name" value="Kazal_2"/>
    <property type="match status" value="1"/>
</dbReference>
<comment type="caution">
    <text evidence="8">Lacks conserved residue(s) required for the propagation of feature annotation.</text>
</comment>
<evidence type="ECO:0000256" key="6">
    <source>
        <dbReference type="ARBA" id="ARBA00023136"/>
    </source>
</evidence>
<dbReference type="InterPro" id="IPR020846">
    <property type="entry name" value="MFS_dom"/>
</dbReference>
<keyword evidence="8" id="KW-0406">Ion transport</keyword>